<evidence type="ECO:0000313" key="1">
    <source>
        <dbReference type="EMBL" id="GMT34302.1"/>
    </source>
</evidence>
<organism evidence="1 2">
    <name type="scientific">Pristionchus fissidentatus</name>
    <dbReference type="NCBI Taxonomy" id="1538716"/>
    <lineage>
        <taxon>Eukaryota</taxon>
        <taxon>Metazoa</taxon>
        <taxon>Ecdysozoa</taxon>
        <taxon>Nematoda</taxon>
        <taxon>Chromadorea</taxon>
        <taxon>Rhabditida</taxon>
        <taxon>Rhabditina</taxon>
        <taxon>Diplogasteromorpha</taxon>
        <taxon>Diplogasteroidea</taxon>
        <taxon>Neodiplogasteridae</taxon>
        <taxon>Pristionchus</taxon>
    </lineage>
</organism>
<protein>
    <submittedName>
        <fullName evidence="1">Uncharacterized protein</fullName>
    </submittedName>
</protein>
<evidence type="ECO:0000313" key="2">
    <source>
        <dbReference type="Proteomes" id="UP001432322"/>
    </source>
</evidence>
<sequence length="92" mass="10669">EVKEIKDIAEAEFVEFLQSLHRRRFEFDSVKSALDTLGFADRFLISSLSKRVLPYLKENFLSEDLLEYALISADRVASNQEILAWILTQFPS</sequence>
<reference evidence="1" key="1">
    <citation type="submission" date="2023-10" db="EMBL/GenBank/DDBJ databases">
        <title>Genome assembly of Pristionchus species.</title>
        <authorList>
            <person name="Yoshida K."/>
            <person name="Sommer R.J."/>
        </authorList>
    </citation>
    <scope>NUCLEOTIDE SEQUENCE</scope>
    <source>
        <strain evidence="1">RS5133</strain>
    </source>
</reference>
<keyword evidence="2" id="KW-1185">Reference proteome</keyword>
<dbReference type="AlphaFoldDB" id="A0AAV5WWZ4"/>
<proteinExistence type="predicted"/>
<feature type="non-terminal residue" evidence="1">
    <location>
        <position position="92"/>
    </location>
</feature>
<name>A0AAV5WWZ4_9BILA</name>
<comment type="caution">
    <text evidence="1">The sequence shown here is derived from an EMBL/GenBank/DDBJ whole genome shotgun (WGS) entry which is preliminary data.</text>
</comment>
<dbReference type="Proteomes" id="UP001432322">
    <property type="component" value="Unassembled WGS sequence"/>
</dbReference>
<feature type="non-terminal residue" evidence="1">
    <location>
        <position position="1"/>
    </location>
</feature>
<gene>
    <name evidence="1" type="ORF">PFISCL1PPCAC_25599</name>
</gene>
<accession>A0AAV5WWZ4</accession>
<dbReference type="EMBL" id="BTSY01000006">
    <property type="protein sequence ID" value="GMT34302.1"/>
    <property type="molecule type" value="Genomic_DNA"/>
</dbReference>